<feature type="transmembrane region" description="Helical" evidence="1">
    <location>
        <begin position="49"/>
        <end position="72"/>
    </location>
</feature>
<dbReference type="Pfam" id="PF14242">
    <property type="entry name" value="DUF4342"/>
    <property type="match status" value="1"/>
</dbReference>
<keyword evidence="1" id="KW-0472">Membrane</keyword>
<sequence length="88" mass="9433">MPDEKTRTEELTISGEDLISTIKKLVHQGNIRRITIQNKDGKTLLEVPLTLGVVGALLLPTLAALGALAAIVTECKIVIERIDEGSAD</sequence>
<organism evidence="3">
    <name type="scientific">marine sediment metagenome</name>
    <dbReference type="NCBI Taxonomy" id="412755"/>
    <lineage>
        <taxon>unclassified sequences</taxon>
        <taxon>metagenomes</taxon>
        <taxon>ecological metagenomes</taxon>
    </lineage>
</organism>
<evidence type="ECO:0000256" key="1">
    <source>
        <dbReference type="SAM" id="Phobius"/>
    </source>
</evidence>
<dbReference type="EMBL" id="BARS01020286">
    <property type="protein sequence ID" value="GAG05519.1"/>
    <property type="molecule type" value="Genomic_DNA"/>
</dbReference>
<keyword evidence="1" id="KW-1133">Transmembrane helix</keyword>
<gene>
    <name evidence="3" type="ORF">S01H1_32734</name>
</gene>
<feature type="domain" description="DUF4342" evidence="2">
    <location>
        <begin position="5"/>
        <end position="81"/>
    </location>
</feature>
<name>X0UIF2_9ZZZZ</name>
<evidence type="ECO:0000313" key="3">
    <source>
        <dbReference type="EMBL" id="GAG05519.1"/>
    </source>
</evidence>
<dbReference type="AlphaFoldDB" id="X0UIF2"/>
<accession>X0UIF2</accession>
<reference evidence="3" key="1">
    <citation type="journal article" date="2014" name="Front. Microbiol.">
        <title>High frequency of phylogenetically diverse reductive dehalogenase-homologous genes in deep subseafloor sedimentary metagenomes.</title>
        <authorList>
            <person name="Kawai M."/>
            <person name="Futagami T."/>
            <person name="Toyoda A."/>
            <person name="Takaki Y."/>
            <person name="Nishi S."/>
            <person name="Hori S."/>
            <person name="Arai W."/>
            <person name="Tsubouchi T."/>
            <person name="Morono Y."/>
            <person name="Uchiyama I."/>
            <person name="Ito T."/>
            <person name="Fujiyama A."/>
            <person name="Inagaki F."/>
            <person name="Takami H."/>
        </authorList>
    </citation>
    <scope>NUCLEOTIDE SEQUENCE</scope>
    <source>
        <strain evidence="3">Expedition CK06-06</strain>
    </source>
</reference>
<evidence type="ECO:0000259" key="2">
    <source>
        <dbReference type="Pfam" id="PF14242"/>
    </source>
</evidence>
<dbReference type="InterPro" id="IPR025642">
    <property type="entry name" value="DUF4342"/>
</dbReference>
<proteinExistence type="predicted"/>
<comment type="caution">
    <text evidence="3">The sequence shown here is derived from an EMBL/GenBank/DDBJ whole genome shotgun (WGS) entry which is preliminary data.</text>
</comment>
<protein>
    <recommendedName>
        <fullName evidence="2">DUF4342 domain-containing protein</fullName>
    </recommendedName>
</protein>
<keyword evidence="1" id="KW-0812">Transmembrane</keyword>